<proteinExistence type="predicted"/>
<dbReference type="GO" id="GO:0003700">
    <property type="term" value="F:DNA-binding transcription factor activity"/>
    <property type="evidence" value="ECO:0007669"/>
    <property type="project" value="InterPro"/>
</dbReference>
<dbReference type="CDD" id="cd06267">
    <property type="entry name" value="PBP1_LacI_sugar_binding-like"/>
    <property type="match status" value="1"/>
</dbReference>
<dbReference type="PROSITE" id="PS50949">
    <property type="entry name" value="HTH_GNTR"/>
    <property type="match status" value="1"/>
</dbReference>
<keyword evidence="3" id="KW-0804">Transcription</keyword>
<feature type="domain" description="HTH gntR-type" evidence="4">
    <location>
        <begin position="41"/>
        <end position="109"/>
    </location>
</feature>
<gene>
    <name evidence="5" type="ORF">FYJ85_02980</name>
</gene>
<evidence type="ECO:0000256" key="1">
    <source>
        <dbReference type="ARBA" id="ARBA00023015"/>
    </source>
</evidence>
<organism evidence="5 6">
    <name type="scientific">Victivallis lenta</name>
    <dbReference type="NCBI Taxonomy" id="2606640"/>
    <lineage>
        <taxon>Bacteria</taxon>
        <taxon>Pseudomonadati</taxon>
        <taxon>Lentisphaerota</taxon>
        <taxon>Lentisphaeria</taxon>
        <taxon>Victivallales</taxon>
        <taxon>Victivallaceae</taxon>
        <taxon>Victivallis</taxon>
    </lineage>
</organism>
<dbReference type="SUPFAM" id="SSF53822">
    <property type="entry name" value="Periplasmic binding protein-like I"/>
    <property type="match status" value="1"/>
</dbReference>
<sequence>MYKFWRRRRICSKKTPFFLHPADFFFIIKAEAKGRADMSIQPKYREICRELSEEITSGVFAAGERIPTEQQLAKRFGVARQTVLKALDVMKHSGVIHSVQGKGTFVAVTHGRARRPDEQGRQIAYICSNLQDSIGHLMMVGAERAAANLGYSMIACATRYDSEREAEYLRRCRNNKVDGIILLPYFSNRELVRRCAAEIPMVCVDNGIDGLPIPVVATDNCRAMYEAVSHLIELGHVRIGFILSGFEFLETVRSVRERFDAYRRALADYGIAYRPDYVSELGTPLAHMRPADVGLDLYAYPAMHRLMSVDDPPSAVVLLWDELAPGAIAAVRDGRRRIPEDFSLVGFNDDELCSLVTPKLTSVRQPAEEIGECAVRYLDGMIRRGEKPPMQTIIPSVLVKRASTSIYQPRESSQEKA</sequence>
<keyword evidence="1" id="KW-0805">Transcription regulation</keyword>
<evidence type="ECO:0000313" key="5">
    <source>
        <dbReference type="EMBL" id="MST96008.1"/>
    </source>
</evidence>
<dbReference type="InterPro" id="IPR000524">
    <property type="entry name" value="Tscrpt_reg_HTH_GntR"/>
</dbReference>
<dbReference type="InterPro" id="IPR028082">
    <property type="entry name" value="Peripla_BP_I"/>
</dbReference>
<dbReference type="Pfam" id="PF00392">
    <property type="entry name" value="GntR"/>
    <property type="match status" value="1"/>
</dbReference>
<dbReference type="Pfam" id="PF13377">
    <property type="entry name" value="Peripla_BP_3"/>
    <property type="match status" value="1"/>
</dbReference>
<dbReference type="Gene3D" id="3.40.50.2300">
    <property type="match status" value="2"/>
</dbReference>
<dbReference type="InterPro" id="IPR046335">
    <property type="entry name" value="LacI/GalR-like_sensor"/>
</dbReference>
<dbReference type="InterPro" id="IPR036390">
    <property type="entry name" value="WH_DNA-bd_sf"/>
</dbReference>
<dbReference type="SUPFAM" id="SSF46785">
    <property type="entry name" value="Winged helix' DNA-binding domain"/>
    <property type="match status" value="1"/>
</dbReference>
<name>A0A844G094_9BACT</name>
<evidence type="ECO:0000259" key="4">
    <source>
        <dbReference type="PROSITE" id="PS50949"/>
    </source>
</evidence>
<dbReference type="GO" id="GO:0000976">
    <property type="term" value="F:transcription cis-regulatory region binding"/>
    <property type="evidence" value="ECO:0007669"/>
    <property type="project" value="TreeGrafter"/>
</dbReference>
<dbReference type="Proteomes" id="UP000435649">
    <property type="component" value="Unassembled WGS sequence"/>
</dbReference>
<dbReference type="Gene3D" id="1.10.10.10">
    <property type="entry name" value="Winged helix-like DNA-binding domain superfamily/Winged helix DNA-binding domain"/>
    <property type="match status" value="1"/>
</dbReference>
<evidence type="ECO:0000313" key="6">
    <source>
        <dbReference type="Proteomes" id="UP000435649"/>
    </source>
</evidence>
<evidence type="ECO:0000256" key="2">
    <source>
        <dbReference type="ARBA" id="ARBA00023125"/>
    </source>
</evidence>
<dbReference type="InterPro" id="IPR036388">
    <property type="entry name" value="WH-like_DNA-bd_sf"/>
</dbReference>
<keyword evidence="6" id="KW-1185">Reference proteome</keyword>
<protein>
    <submittedName>
        <fullName evidence="5">GntR family transcriptional regulator</fullName>
    </submittedName>
</protein>
<dbReference type="CDD" id="cd07377">
    <property type="entry name" value="WHTH_GntR"/>
    <property type="match status" value="1"/>
</dbReference>
<evidence type="ECO:0000256" key="3">
    <source>
        <dbReference type="ARBA" id="ARBA00023163"/>
    </source>
</evidence>
<dbReference type="PANTHER" id="PTHR30146:SF109">
    <property type="entry name" value="HTH-TYPE TRANSCRIPTIONAL REGULATOR GALS"/>
    <property type="match status" value="1"/>
</dbReference>
<comment type="caution">
    <text evidence="5">The sequence shown here is derived from an EMBL/GenBank/DDBJ whole genome shotgun (WGS) entry which is preliminary data.</text>
</comment>
<accession>A0A844G094</accession>
<dbReference type="PRINTS" id="PR00035">
    <property type="entry name" value="HTHGNTR"/>
</dbReference>
<dbReference type="PANTHER" id="PTHR30146">
    <property type="entry name" value="LACI-RELATED TRANSCRIPTIONAL REPRESSOR"/>
    <property type="match status" value="1"/>
</dbReference>
<keyword evidence="2" id="KW-0238">DNA-binding</keyword>
<reference evidence="5 6" key="1">
    <citation type="submission" date="2019-08" db="EMBL/GenBank/DDBJ databases">
        <title>In-depth cultivation of the pig gut microbiome towards novel bacterial diversity and tailored functional studies.</title>
        <authorList>
            <person name="Wylensek D."/>
            <person name="Hitch T.C.A."/>
            <person name="Clavel T."/>
        </authorList>
    </citation>
    <scope>NUCLEOTIDE SEQUENCE [LARGE SCALE GENOMIC DNA]</scope>
    <source>
        <strain evidence="5 6">BBE-744-WT-12</strain>
    </source>
</reference>
<dbReference type="AlphaFoldDB" id="A0A844G094"/>
<dbReference type="SMART" id="SM00345">
    <property type="entry name" value="HTH_GNTR"/>
    <property type="match status" value="1"/>
</dbReference>
<dbReference type="EMBL" id="VUNS01000002">
    <property type="protein sequence ID" value="MST96008.1"/>
    <property type="molecule type" value="Genomic_DNA"/>
</dbReference>